<name>A0A9D7XQ64_9BACT</name>
<gene>
    <name evidence="2" type="ORF">IPP15_16075</name>
</gene>
<accession>A0A9D7XQ64</accession>
<evidence type="ECO:0000256" key="1">
    <source>
        <dbReference type="SAM" id="Phobius"/>
    </source>
</evidence>
<protein>
    <submittedName>
        <fullName evidence="2">Uncharacterized protein</fullName>
    </submittedName>
</protein>
<proteinExistence type="predicted"/>
<evidence type="ECO:0000313" key="3">
    <source>
        <dbReference type="Proteomes" id="UP000808337"/>
    </source>
</evidence>
<feature type="transmembrane region" description="Helical" evidence="1">
    <location>
        <begin position="141"/>
        <end position="161"/>
    </location>
</feature>
<keyword evidence="1" id="KW-0472">Membrane</keyword>
<organism evidence="2 3">
    <name type="scientific">Candidatus Opimibacter skivensis</name>
    <dbReference type="NCBI Taxonomy" id="2982028"/>
    <lineage>
        <taxon>Bacteria</taxon>
        <taxon>Pseudomonadati</taxon>
        <taxon>Bacteroidota</taxon>
        <taxon>Saprospiria</taxon>
        <taxon>Saprospirales</taxon>
        <taxon>Saprospiraceae</taxon>
        <taxon>Candidatus Opimibacter</taxon>
    </lineage>
</organism>
<dbReference type="AlphaFoldDB" id="A0A9D7XQ64"/>
<dbReference type="Proteomes" id="UP000808337">
    <property type="component" value="Unassembled WGS sequence"/>
</dbReference>
<feature type="transmembrane region" description="Helical" evidence="1">
    <location>
        <begin position="97"/>
        <end position="121"/>
    </location>
</feature>
<sequence length="238" mass="26318">MLWQFSSFVSTRNKLLVFRNIFPDNQGEFQLIQDDTNNFVLGIQSQHKNFILLVIITSLNKYLINNNGAVSDYHLMKDIVDRNCDAKEEEIHTQIPVPLYLGLAGTMLGILIGIGFLVFGGGLNDLLNSSNDLGSKGLETLLGGVALAMISSITGIMLTTLGSHIAKNAKSEVEENKNTFLSWMQAELLPKISSDISGALVQMTKNLSNFNNTFAQNTQDLSKTLSHMLMNHIKNKQN</sequence>
<keyword evidence="1" id="KW-1133">Transmembrane helix</keyword>
<keyword evidence="1" id="KW-0812">Transmembrane</keyword>
<dbReference type="EMBL" id="JADKGY010000029">
    <property type="protein sequence ID" value="MBK9983860.1"/>
    <property type="molecule type" value="Genomic_DNA"/>
</dbReference>
<reference evidence="2 3" key="1">
    <citation type="submission" date="2020-10" db="EMBL/GenBank/DDBJ databases">
        <title>Connecting structure to function with the recovery of over 1000 high-quality activated sludge metagenome-assembled genomes encoding full-length rRNA genes using long-read sequencing.</title>
        <authorList>
            <person name="Singleton C.M."/>
            <person name="Petriglieri F."/>
            <person name="Kristensen J.M."/>
            <person name="Kirkegaard R.H."/>
            <person name="Michaelsen T.Y."/>
            <person name="Andersen M.H."/>
            <person name="Karst S.M."/>
            <person name="Dueholm M.S."/>
            <person name="Nielsen P.H."/>
            <person name="Albertsen M."/>
        </authorList>
    </citation>
    <scope>NUCLEOTIDE SEQUENCE [LARGE SCALE GENOMIC DNA]</scope>
    <source>
        <strain evidence="2">Ribe_18-Q3-R11-54_MAXAC.273</strain>
    </source>
</reference>
<evidence type="ECO:0000313" key="2">
    <source>
        <dbReference type="EMBL" id="MBK9983860.1"/>
    </source>
</evidence>
<comment type="caution">
    <text evidence="2">The sequence shown here is derived from an EMBL/GenBank/DDBJ whole genome shotgun (WGS) entry which is preliminary data.</text>
</comment>